<evidence type="ECO:0000256" key="9">
    <source>
        <dbReference type="PROSITE-ProRule" id="PRU00042"/>
    </source>
</evidence>
<dbReference type="FunFam" id="3.30.160.60:FF:001004">
    <property type="entry name" value="Zinc finger protein 426"/>
    <property type="match status" value="1"/>
</dbReference>
<evidence type="ECO:0000256" key="8">
    <source>
        <dbReference type="ARBA" id="ARBA00023242"/>
    </source>
</evidence>
<keyword evidence="6" id="KW-0862">Zinc</keyword>
<dbReference type="PROSITE" id="PS50157">
    <property type="entry name" value="ZINC_FINGER_C2H2_2"/>
    <property type="match status" value="4"/>
</dbReference>
<evidence type="ECO:0000256" key="3">
    <source>
        <dbReference type="ARBA" id="ARBA00022723"/>
    </source>
</evidence>
<dbReference type="InterPro" id="IPR036236">
    <property type="entry name" value="Znf_C2H2_sf"/>
</dbReference>
<evidence type="ECO:0000313" key="12">
    <source>
        <dbReference type="EMBL" id="GFR86654.1"/>
    </source>
</evidence>
<evidence type="ECO:0000256" key="2">
    <source>
        <dbReference type="ARBA" id="ARBA00006991"/>
    </source>
</evidence>
<dbReference type="GO" id="GO:0010468">
    <property type="term" value="P:regulation of gene expression"/>
    <property type="evidence" value="ECO:0007669"/>
    <property type="project" value="TreeGrafter"/>
</dbReference>
<evidence type="ECO:0000259" key="11">
    <source>
        <dbReference type="PROSITE" id="PS50157"/>
    </source>
</evidence>
<dbReference type="FunFam" id="3.30.160.60:FF:002343">
    <property type="entry name" value="Zinc finger protein 33A"/>
    <property type="match status" value="1"/>
</dbReference>
<dbReference type="PROSITE" id="PS00028">
    <property type="entry name" value="ZINC_FINGER_C2H2_1"/>
    <property type="match status" value="3"/>
</dbReference>
<accession>A0AAV4GMV6</accession>
<dbReference type="Pfam" id="PF00096">
    <property type="entry name" value="zf-C2H2"/>
    <property type="match status" value="3"/>
</dbReference>
<sequence length="367" mass="41085">MCKAEQMEEDKDPGEGDTTKSKAFKKPHTGSNTSKISEKKTDYDNLSPVNERSASDIDEEDIDLELTVTCFPGPQIEGNGLDGESYATDLGIQTQRVGGRKPPGTLDSGDESSNRPNKTMVSMGLEQLPQVSDSDGAFQYFWCPLEHFQRECQERHKKLSYREEYTKLRKENYLKHLNLLRVSQSSVDVNSSSSVEFVSGSDCSSFKHIKLNEIIKSGYLNFGLSDCKLFNSASPSSHRDEKPFLCDVCGKGFTQNSHLTDHKRTHSGEKPYKCNVCGKGFTQSSHLTDHKRTHSGEKPYKCKVCGKGFSQSSHLSRHERLHSDHKGNHSGEKPYKSDMCGKGFSRSSVLSEHKKSHTGEKPCKREV</sequence>
<feature type="domain" description="C2H2-type" evidence="11">
    <location>
        <begin position="244"/>
        <end position="271"/>
    </location>
</feature>
<dbReference type="Gene3D" id="3.30.160.60">
    <property type="entry name" value="Classic Zinc Finger"/>
    <property type="match status" value="4"/>
</dbReference>
<keyword evidence="5 9" id="KW-0863">Zinc-finger</keyword>
<dbReference type="GO" id="GO:0008270">
    <property type="term" value="F:zinc ion binding"/>
    <property type="evidence" value="ECO:0007669"/>
    <property type="project" value="UniProtKB-KW"/>
</dbReference>
<feature type="region of interest" description="Disordered" evidence="10">
    <location>
        <begin position="93"/>
        <end position="115"/>
    </location>
</feature>
<evidence type="ECO:0000313" key="13">
    <source>
        <dbReference type="Proteomes" id="UP000762676"/>
    </source>
</evidence>
<name>A0AAV4GMV6_9GAST</name>
<feature type="domain" description="C2H2-type" evidence="11">
    <location>
        <begin position="272"/>
        <end position="299"/>
    </location>
</feature>
<evidence type="ECO:0000256" key="7">
    <source>
        <dbReference type="ARBA" id="ARBA00023125"/>
    </source>
</evidence>
<dbReference type="AlphaFoldDB" id="A0AAV4GMV6"/>
<dbReference type="InterPro" id="IPR013087">
    <property type="entry name" value="Znf_C2H2_type"/>
</dbReference>
<evidence type="ECO:0000256" key="10">
    <source>
        <dbReference type="SAM" id="MobiDB-lite"/>
    </source>
</evidence>
<evidence type="ECO:0000256" key="1">
    <source>
        <dbReference type="ARBA" id="ARBA00004123"/>
    </source>
</evidence>
<comment type="similarity">
    <text evidence="2">Belongs to the krueppel C2H2-type zinc-finger protein family.</text>
</comment>
<dbReference type="InterPro" id="IPR050331">
    <property type="entry name" value="Zinc_finger"/>
</dbReference>
<keyword evidence="4" id="KW-0677">Repeat</keyword>
<feature type="domain" description="C2H2-type" evidence="11">
    <location>
        <begin position="300"/>
        <end position="334"/>
    </location>
</feature>
<feature type="region of interest" description="Disordered" evidence="10">
    <location>
        <begin position="1"/>
        <end position="60"/>
    </location>
</feature>
<dbReference type="PANTHER" id="PTHR16515">
    <property type="entry name" value="PR DOMAIN ZINC FINGER PROTEIN"/>
    <property type="match status" value="1"/>
</dbReference>
<keyword evidence="13" id="KW-1185">Reference proteome</keyword>
<dbReference type="EMBL" id="BMAT01008503">
    <property type="protein sequence ID" value="GFR86654.1"/>
    <property type="molecule type" value="Genomic_DNA"/>
</dbReference>
<dbReference type="SMART" id="SM00355">
    <property type="entry name" value="ZnF_C2H2"/>
    <property type="match status" value="4"/>
</dbReference>
<reference evidence="12 13" key="1">
    <citation type="journal article" date="2021" name="Elife">
        <title>Chloroplast acquisition without the gene transfer in kleptoplastic sea slugs, Plakobranchus ocellatus.</title>
        <authorList>
            <person name="Maeda T."/>
            <person name="Takahashi S."/>
            <person name="Yoshida T."/>
            <person name="Shimamura S."/>
            <person name="Takaki Y."/>
            <person name="Nagai Y."/>
            <person name="Toyoda A."/>
            <person name="Suzuki Y."/>
            <person name="Arimoto A."/>
            <person name="Ishii H."/>
            <person name="Satoh N."/>
            <person name="Nishiyama T."/>
            <person name="Hasebe M."/>
            <person name="Maruyama T."/>
            <person name="Minagawa J."/>
            <person name="Obokata J."/>
            <person name="Shigenobu S."/>
        </authorList>
    </citation>
    <scope>NUCLEOTIDE SEQUENCE [LARGE SCALE GENOMIC DNA]</scope>
</reference>
<proteinExistence type="inferred from homology"/>
<dbReference type="GO" id="GO:0005634">
    <property type="term" value="C:nucleus"/>
    <property type="evidence" value="ECO:0007669"/>
    <property type="project" value="UniProtKB-SubCell"/>
</dbReference>
<dbReference type="FunFam" id="3.30.160.60:FF:001498">
    <property type="entry name" value="Zinc finger protein 404"/>
    <property type="match status" value="1"/>
</dbReference>
<comment type="caution">
    <text evidence="12">The sequence shown here is derived from an EMBL/GenBank/DDBJ whole genome shotgun (WGS) entry which is preliminary data.</text>
</comment>
<feature type="region of interest" description="Disordered" evidence="10">
    <location>
        <begin position="315"/>
        <end position="367"/>
    </location>
</feature>
<keyword evidence="8" id="KW-0539">Nucleus</keyword>
<evidence type="ECO:0000256" key="5">
    <source>
        <dbReference type="ARBA" id="ARBA00022771"/>
    </source>
</evidence>
<dbReference type="FunFam" id="3.30.160.60:FF:000016">
    <property type="entry name" value="zinc finger protein 37 homolog"/>
    <property type="match status" value="1"/>
</dbReference>
<organism evidence="12 13">
    <name type="scientific">Elysia marginata</name>
    <dbReference type="NCBI Taxonomy" id="1093978"/>
    <lineage>
        <taxon>Eukaryota</taxon>
        <taxon>Metazoa</taxon>
        <taxon>Spiralia</taxon>
        <taxon>Lophotrochozoa</taxon>
        <taxon>Mollusca</taxon>
        <taxon>Gastropoda</taxon>
        <taxon>Heterobranchia</taxon>
        <taxon>Euthyneura</taxon>
        <taxon>Panpulmonata</taxon>
        <taxon>Sacoglossa</taxon>
        <taxon>Placobranchoidea</taxon>
        <taxon>Plakobranchidae</taxon>
        <taxon>Elysia</taxon>
    </lineage>
</organism>
<feature type="compositionally biased region" description="Basic and acidic residues" evidence="10">
    <location>
        <begin position="351"/>
        <end position="367"/>
    </location>
</feature>
<feature type="compositionally biased region" description="Basic and acidic residues" evidence="10">
    <location>
        <begin position="316"/>
        <end position="336"/>
    </location>
</feature>
<comment type="subcellular location">
    <subcellularLocation>
        <location evidence="1">Nucleus</location>
    </subcellularLocation>
</comment>
<dbReference type="SUPFAM" id="SSF57667">
    <property type="entry name" value="beta-beta-alpha zinc fingers"/>
    <property type="match status" value="3"/>
</dbReference>
<evidence type="ECO:0000256" key="6">
    <source>
        <dbReference type="ARBA" id="ARBA00022833"/>
    </source>
</evidence>
<gene>
    <name evidence="12" type="ORF">ElyMa_004204500</name>
</gene>
<dbReference type="Proteomes" id="UP000762676">
    <property type="component" value="Unassembled WGS sequence"/>
</dbReference>
<protein>
    <submittedName>
        <fullName evidence="12">Zinc finger protein 287</fullName>
    </submittedName>
</protein>
<dbReference type="PANTHER" id="PTHR16515:SF57">
    <property type="entry name" value="ZINC FINGER PROTEIN 154-LIKE"/>
    <property type="match status" value="1"/>
</dbReference>
<evidence type="ECO:0000256" key="4">
    <source>
        <dbReference type="ARBA" id="ARBA00022737"/>
    </source>
</evidence>
<dbReference type="GO" id="GO:0003677">
    <property type="term" value="F:DNA binding"/>
    <property type="evidence" value="ECO:0007669"/>
    <property type="project" value="UniProtKB-KW"/>
</dbReference>
<keyword evidence="7" id="KW-0238">DNA-binding</keyword>
<keyword evidence="3" id="KW-0479">Metal-binding</keyword>
<feature type="domain" description="C2H2-type" evidence="11">
    <location>
        <begin position="335"/>
        <end position="362"/>
    </location>
</feature>